<dbReference type="Proteomes" id="UP001060336">
    <property type="component" value="Chromosome"/>
</dbReference>
<keyword evidence="2 5" id="KW-0479">Metal-binding</keyword>
<dbReference type="AlphaFoldDB" id="A0A9J7AV44"/>
<feature type="binding site" evidence="5">
    <location>
        <position position="51"/>
    </location>
    <ligand>
        <name>Mg(2+)</name>
        <dbReference type="ChEBI" id="CHEBI:18420"/>
        <label>1</label>
        <note>catalytic</note>
    </ligand>
</feature>
<dbReference type="PROSITE" id="PS00629">
    <property type="entry name" value="IMP_1"/>
    <property type="match status" value="1"/>
</dbReference>
<dbReference type="InterPro" id="IPR020583">
    <property type="entry name" value="Inositol_monoP_metal-BS"/>
</dbReference>
<dbReference type="GO" id="GO:0006020">
    <property type="term" value="P:inositol metabolic process"/>
    <property type="evidence" value="ECO:0007669"/>
    <property type="project" value="TreeGrafter"/>
</dbReference>
<dbReference type="SUPFAM" id="SSF56655">
    <property type="entry name" value="Carbohydrate phosphatase"/>
    <property type="match status" value="1"/>
</dbReference>
<dbReference type="KEGG" id="naci:NUH88_00460"/>
<feature type="binding site" evidence="5">
    <location>
        <position position="77"/>
    </location>
    <ligand>
        <name>Mg(2+)</name>
        <dbReference type="ChEBI" id="CHEBI:18420"/>
        <label>1</label>
        <note>catalytic</note>
    </ligand>
</feature>
<dbReference type="RefSeq" id="WP_257769256.1">
    <property type="nucleotide sequence ID" value="NZ_CP102480.1"/>
</dbReference>
<feature type="binding site" evidence="5">
    <location>
        <position position="74"/>
    </location>
    <ligand>
        <name>Mg(2+)</name>
        <dbReference type="ChEBI" id="CHEBI:18420"/>
        <label>1</label>
        <note>catalytic</note>
    </ligand>
</feature>
<evidence type="ECO:0000313" key="7">
    <source>
        <dbReference type="Proteomes" id="UP001060336"/>
    </source>
</evidence>
<dbReference type="GO" id="GO:0046872">
    <property type="term" value="F:metal ion binding"/>
    <property type="evidence" value="ECO:0007669"/>
    <property type="project" value="UniProtKB-KW"/>
</dbReference>
<keyword evidence="4 5" id="KW-0460">Magnesium</keyword>
<comment type="cofactor">
    <cofactor evidence="5">
        <name>Mg(2+)</name>
        <dbReference type="ChEBI" id="CHEBI:18420"/>
    </cofactor>
</comment>
<evidence type="ECO:0000256" key="1">
    <source>
        <dbReference type="ARBA" id="ARBA00009759"/>
    </source>
</evidence>
<dbReference type="GO" id="GO:0007165">
    <property type="term" value="P:signal transduction"/>
    <property type="evidence" value="ECO:0007669"/>
    <property type="project" value="TreeGrafter"/>
</dbReference>
<dbReference type="InterPro" id="IPR000760">
    <property type="entry name" value="Inositol_monophosphatase-like"/>
</dbReference>
<proteinExistence type="inferred from homology"/>
<evidence type="ECO:0000313" key="6">
    <source>
        <dbReference type="EMBL" id="UUX50180.1"/>
    </source>
</evidence>
<feature type="binding site" evidence="5">
    <location>
        <position position="204"/>
    </location>
    <ligand>
        <name>Mg(2+)</name>
        <dbReference type="ChEBI" id="CHEBI:18420"/>
        <label>1</label>
        <note>catalytic</note>
    </ligand>
</feature>
<evidence type="ECO:0000256" key="2">
    <source>
        <dbReference type="ARBA" id="ARBA00022723"/>
    </source>
</evidence>
<dbReference type="Gene3D" id="3.40.190.80">
    <property type="match status" value="1"/>
</dbReference>
<sequence>MILPRYRSLQSGEIQEKTGPDDLVTIADIESERRMTPLLKDLLPGSYVVGEEAVSADNLVLNALTEDAPVWIVDPVDGTRNFARGDRKFCVMVALLHRRQSILGCILDPLGERCAVASRGSGAWMVYNGGREERLSVLGGRPCIEMRGALNFRFLSSPLKEEMKERAKTAVGEHFRYGCAGHEYLTLLTGAAHFAMYPKNMPWDHVAGTLLHEEAGGFHARFNKMPYIPHQLDGGLLLAPDEPSWDDLRDRLWP</sequence>
<evidence type="ECO:0000256" key="4">
    <source>
        <dbReference type="ARBA" id="ARBA00022842"/>
    </source>
</evidence>
<comment type="similarity">
    <text evidence="1">Belongs to the inositol monophosphatase superfamily.</text>
</comment>
<gene>
    <name evidence="6" type="ORF">NUH88_00460</name>
</gene>
<name>A0A9J7AV44_9PROT</name>
<dbReference type="PANTHER" id="PTHR20854">
    <property type="entry name" value="INOSITOL MONOPHOSPHATASE"/>
    <property type="match status" value="1"/>
</dbReference>
<evidence type="ECO:0000256" key="3">
    <source>
        <dbReference type="ARBA" id="ARBA00022801"/>
    </source>
</evidence>
<dbReference type="Gene3D" id="3.30.540.10">
    <property type="entry name" value="Fructose-1,6-Bisphosphatase, subunit A, domain 1"/>
    <property type="match status" value="1"/>
</dbReference>
<dbReference type="GO" id="GO:0008934">
    <property type="term" value="F:inositol monophosphate 1-phosphatase activity"/>
    <property type="evidence" value="ECO:0007669"/>
    <property type="project" value="TreeGrafter"/>
</dbReference>
<dbReference type="PRINTS" id="PR00377">
    <property type="entry name" value="IMPHPHTASES"/>
</dbReference>
<keyword evidence="7" id="KW-1185">Reference proteome</keyword>
<accession>A0A9J7AV44</accession>
<dbReference type="EMBL" id="CP102480">
    <property type="protein sequence ID" value="UUX50180.1"/>
    <property type="molecule type" value="Genomic_DNA"/>
</dbReference>
<keyword evidence="3" id="KW-0378">Hydrolase</keyword>
<protein>
    <submittedName>
        <fullName evidence="6">Inositol monophosphatase</fullName>
    </submittedName>
</protein>
<evidence type="ECO:0000256" key="5">
    <source>
        <dbReference type="PIRSR" id="PIRSR600760-2"/>
    </source>
</evidence>
<reference evidence="6" key="1">
    <citation type="submission" date="2022-08" db="EMBL/GenBank/DDBJ databases">
        <title>Nisaea acidiphila sp. nov., isolated from a marine algal debris and emended description of the genus Nisaea Urios et al. 2008.</title>
        <authorList>
            <person name="Kwon K."/>
        </authorList>
    </citation>
    <scope>NUCLEOTIDE SEQUENCE</scope>
    <source>
        <strain evidence="6">MEBiC11861</strain>
    </source>
</reference>
<dbReference type="PANTHER" id="PTHR20854:SF4">
    <property type="entry name" value="INOSITOL-1-MONOPHOSPHATASE-RELATED"/>
    <property type="match status" value="1"/>
</dbReference>
<organism evidence="6 7">
    <name type="scientific">Nisaea acidiphila</name>
    <dbReference type="NCBI Taxonomy" id="1862145"/>
    <lineage>
        <taxon>Bacteria</taxon>
        <taxon>Pseudomonadati</taxon>
        <taxon>Pseudomonadota</taxon>
        <taxon>Alphaproteobacteria</taxon>
        <taxon>Rhodospirillales</taxon>
        <taxon>Thalassobaculaceae</taxon>
        <taxon>Nisaea</taxon>
    </lineage>
</organism>
<dbReference type="Pfam" id="PF00459">
    <property type="entry name" value="Inositol_P"/>
    <property type="match status" value="1"/>
</dbReference>